<sequence length="122" mass="14284">MKYEIVLTDTAREHYRGLDARGRSLIKKGLKDHLTFEPTRLNRSRMICLFPAHRKWIDPYKTLIRFYQCQLVPCRYWVRERPTPLPPRCREGVDSPHLRIPTNVTADSAHRDRSPALSATGV</sequence>
<evidence type="ECO:0000313" key="2">
    <source>
        <dbReference type="EMBL" id="VFK77687.1"/>
    </source>
</evidence>
<protein>
    <recommendedName>
        <fullName evidence="3">Type II toxin-antitoxin system RelE/ParE family toxin</fullName>
    </recommendedName>
</protein>
<proteinExistence type="predicted"/>
<accession>A0A451BHE0</accession>
<evidence type="ECO:0008006" key="3">
    <source>
        <dbReference type="Google" id="ProtNLM"/>
    </source>
</evidence>
<dbReference type="AlphaFoldDB" id="A0A451BHE0"/>
<feature type="region of interest" description="Disordered" evidence="1">
    <location>
        <begin position="100"/>
        <end position="122"/>
    </location>
</feature>
<dbReference type="EMBL" id="CAADHB010000001">
    <property type="protein sequence ID" value="VFK77687.1"/>
    <property type="molecule type" value="Genomic_DNA"/>
</dbReference>
<evidence type="ECO:0000256" key="1">
    <source>
        <dbReference type="SAM" id="MobiDB-lite"/>
    </source>
</evidence>
<organism evidence="2">
    <name type="scientific">Candidatus Kentrum sp. SD</name>
    <dbReference type="NCBI Taxonomy" id="2126332"/>
    <lineage>
        <taxon>Bacteria</taxon>
        <taxon>Pseudomonadati</taxon>
        <taxon>Pseudomonadota</taxon>
        <taxon>Gammaproteobacteria</taxon>
        <taxon>Candidatus Kentrum</taxon>
    </lineage>
</organism>
<gene>
    <name evidence="2" type="ORF">BECKSD772D_GA0070982_100116</name>
</gene>
<reference evidence="2" key="1">
    <citation type="submission" date="2019-02" db="EMBL/GenBank/DDBJ databases">
        <authorList>
            <person name="Gruber-Vodicka R. H."/>
            <person name="Seah K. B. B."/>
        </authorList>
    </citation>
    <scope>NUCLEOTIDE SEQUENCE</scope>
    <source>
        <strain evidence="2">BECK_S127</strain>
    </source>
</reference>
<name>A0A451BHE0_9GAMM</name>